<dbReference type="EMBL" id="DSMG01000096">
    <property type="protein sequence ID" value="HDX31697.1"/>
    <property type="molecule type" value="Genomic_DNA"/>
</dbReference>
<keyword evidence="1" id="KW-0378">Hydrolase</keyword>
<protein>
    <submittedName>
        <fullName evidence="1">Carboxypeptidase regulatory-like domain-containing protein</fullName>
    </submittedName>
</protein>
<dbReference type="InterPro" id="IPR013783">
    <property type="entry name" value="Ig-like_fold"/>
</dbReference>
<comment type="caution">
    <text evidence="1">The sequence shown here is derived from an EMBL/GenBank/DDBJ whole genome shotgun (WGS) entry which is preliminary data.</text>
</comment>
<sequence length="150" mass="15836">MKWPKRVIAIGIIQLIALVLLGAAALAAGEEAEAGGYISGSVFYDLDGDGQARVGEPNVSSATVFIQREGEDEPLVVSTDTAGFFVARNLSYGAYFVWAQDNESNLSAVQSVTLDEVNGASTVDLPISRDASGGTQIRITNSIFLPLVNR</sequence>
<keyword evidence="1" id="KW-0121">Carboxypeptidase</keyword>
<accession>A0A7C1FFV5</accession>
<dbReference type="AlphaFoldDB" id="A0A7C1FFV5"/>
<proteinExistence type="predicted"/>
<evidence type="ECO:0000313" key="1">
    <source>
        <dbReference type="EMBL" id="HDX31697.1"/>
    </source>
</evidence>
<reference evidence="1" key="1">
    <citation type="journal article" date="2020" name="mSystems">
        <title>Genome- and Community-Level Interaction Insights into Carbon Utilization and Element Cycling Functions of Hydrothermarchaeota in Hydrothermal Sediment.</title>
        <authorList>
            <person name="Zhou Z."/>
            <person name="Liu Y."/>
            <person name="Xu W."/>
            <person name="Pan J."/>
            <person name="Luo Z.H."/>
            <person name="Li M."/>
        </authorList>
    </citation>
    <scope>NUCLEOTIDE SEQUENCE [LARGE SCALE GENOMIC DNA]</scope>
    <source>
        <strain evidence="1">SpSt-289</strain>
    </source>
</reference>
<gene>
    <name evidence="1" type="ORF">ENQ20_09420</name>
</gene>
<organism evidence="1">
    <name type="scientific">Caldilinea aerophila</name>
    <dbReference type="NCBI Taxonomy" id="133453"/>
    <lineage>
        <taxon>Bacteria</taxon>
        <taxon>Bacillati</taxon>
        <taxon>Chloroflexota</taxon>
        <taxon>Caldilineae</taxon>
        <taxon>Caldilineales</taxon>
        <taxon>Caldilineaceae</taxon>
        <taxon>Caldilinea</taxon>
    </lineage>
</organism>
<dbReference type="GO" id="GO:0004180">
    <property type="term" value="F:carboxypeptidase activity"/>
    <property type="evidence" value="ECO:0007669"/>
    <property type="project" value="UniProtKB-KW"/>
</dbReference>
<dbReference type="SUPFAM" id="SSF117074">
    <property type="entry name" value="Hypothetical protein PA1324"/>
    <property type="match status" value="1"/>
</dbReference>
<dbReference type="Gene3D" id="2.60.40.10">
    <property type="entry name" value="Immunoglobulins"/>
    <property type="match status" value="1"/>
</dbReference>
<keyword evidence="1" id="KW-0645">Protease</keyword>
<name>A0A7C1FFV5_9CHLR</name>